<feature type="transmembrane region" description="Helical" evidence="8">
    <location>
        <begin position="7"/>
        <end position="30"/>
    </location>
</feature>
<dbReference type="PANTHER" id="PTHR36488:SF8">
    <property type="entry name" value="CASP-LIKE PROTEIN 1U1"/>
    <property type="match status" value="1"/>
</dbReference>
<dbReference type="Proteomes" id="UP000515121">
    <property type="component" value="Unplaced"/>
</dbReference>
<comment type="similarity">
    <text evidence="2 8">Belongs to the Casparian strip membrane proteins (CASP) family.</text>
</comment>
<keyword evidence="7 8" id="KW-0472">Membrane</keyword>
<gene>
    <name evidence="11" type="primary">LOC111296856</name>
</gene>
<dbReference type="RefSeq" id="XP_022747066.1">
    <property type="nucleotide sequence ID" value="XM_022891331.1"/>
</dbReference>
<evidence type="ECO:0000256" key="8">
    <source>
        <dbReference type="RuleBase" id="RU361233"/>
    </source>
</evidence>
<keyword evidence="5 8" id="KW-0812">Transmembrane</keyword>
<name>A0A6P5Z400_DURZI</name>
<proteinExistence type="inferred from homology"/>
<dbReference type="AlphaFoldDB" id="A0A6P5Z400"/>
<evidence type="ECO:0000256" key="1">
    <source>
        <dbReference type="ARBA" id="ARBA00004651"/>
    </source>
</evidence>
<evidence type="ECO:0000313" key="10">
    <source>
        <dbReference type="Proteomes" id="UP000515121"/>
    </source>
</evidence>
<feature type="domain" description="Casparian strip membrane protein" evidence="9">
    <location>
        <begin position="5"/>
        <end position="141"/>
    </location>
</feature>
<evidence type="ECO:0000256" key="4">
    <source>
        <dbReference type="ARBA" id="ARBA00022475"/>
    </source>
</evidence>
<evidence type="ECO:0000256" key="3">
    <source>
        <dbReference type="ARBA" id="ARBA00011489"/>
    </source>
</evidence>
<protein>
    <recommendedName>
        <fullName evidence="8">CASP-like protein</fullName>
    </recommendedName>
</protein>
<feature type="transmembrane region" description="Helical" evidence="8">
    <location>
        <begin position="83"/>
        <end position="106"/>
    </location>
</feature>
<accession>A0A6P5Z400</accession>
<keyword evidence="6 8" id="KW-1133">Transmembrane helix</keyword>
<feature type="transmembrane region" description="Helical" evidence="8">
    <location>
        <begin position="133"/>
        <end position="155"/>
    </location>
</feature>
<keyword evidence="10" id="KW-1185">Reference proteome</keyword>
<evidence type="ECO:0000256" key="5">
    <source>
        <dbReference type="ARBA" id="ARBA00022692"/>
    </source>
</evidence>
<dbReference type="InterPro" id="IPR044173">
    <property type="entry name" value="CASPL"/>
</dbReference>
<dbReference type="GeneID" id="111296856"/>
<dbReference type="KEGG" id="dzi:111296856"/>
<dbReference type="GO" id="GO:0005886">
    <property type="term" value="C:plasma membrane"/>
    <property type="evidence" value="ECO:0007669"/>
    <property type="project" value="UniProtKB-SubCell"/>
</dbReference>
<evidence type="ECO:0000313" key="11">
    <source>
        <dbReference type="RefSeq" id="XP_022747066.1"/>
    </source>
</evidence>
<evidence type="ECO:0000256" key="6">
    <source>
        <dbReference type="ARBA" id="ARBA00022989"/>
    </source>
</evidence>
<reference evidence="11" key="1">
    <citation type="submission" date="2025-08" db="UniProtKB">
        <authorList>
            <consortium name="RefSeq"/>
        </authorList>
    </citation>
    <scope>IDENTIFICATION</scope>
    <source>
        <tissue evidence="11">Fruit stalk</tissue>
    </source>
</reference>
<keyword evidence="4 8" id="KW-1003">Cell membrane</keyword>
<dbReference type="Pfam" id="PF04535">
    <property type="entry name" value="CASP_dom"/>
    <property type="match status" value="1"/>
</dbReference>
<dbReference type="OrthoDB" id="1906221at2759"/>
<dbReference type="InterPro" id="IPR006702">
    <property type="entry name" value="CASP_dom"/>
</dbReference>
<organism evidence="10 11">
    <name type="scientific">Durio zibethinus</name>
    <name type="common">Durian</name>
    <dbReference type="NCBI Taxonomy" id="66656"/>
    <lineage>
        <taxon>Eukaryota</taxon>
        <taxon>Viridiplantae</taxon>
        <taxon>Streptophyta</taxon>
        <taxon>Embryophyta</taxon>
        <taxon>Tracheophyta</taxon>
        <taxon>Spermatophyta</taxon>
        <taxon>Magnoliopsida</taxon>
        <taxon>eudicotyledons</taxon>
        <taxon>Gunneridae</taxon>
        <taxon>Pentapetalae</taxon>
        <taxon>rosids</taxon>
        <taxon>malvids</taxon>
        <taxon>Malvales</taxon>
        <taxon>Malvaceae</taxon>
        <taxon>Helicteroideae</taxon>
        <taxon>Durio</taxon>
    </lineage>
</organism>
<feature type="transmembrane region" description="Helical" evidence="8">
    <location>
        <begin position="50"/>
        <end position="71"/>
    </location>
</feature>
<dbReference type="NCBIfam" id="TIGR01569">
    <property type="entry name" value="A_tha_TIGR01569"/>
    <property type="match status" value="1"/>
</dbReference>
<comment type="subcellular location">
    <subcellularLocation>
        <location evidence="1 8">Cell membrane</location>
        <topology evidence="1 8">Multi-pass membrane protein</topology>
    </subcellularLocation>
</comment>
<evidence type="ECO:0000256" key="7">
    <source>
        <dbReference type="ARBA" id="ARBA00023136"/>
    </source>
</evidence>
<dbReference type="InterPro" id="IPR006459">
    <property type="entry name" value="CASP/CASPL"/>
</dbReference>
<evidence type="ECO:0000256" key="2">
    <source>
        <dbReference type="ARBA" id="ARBA00007651"/>
    </source>
</evidence>
<sequence length="163" mass="17859">MAEAKRICTFLLRFIAFSTTLAAAIMMASSHERTAVLTLSFEAKYSDTPAFKYFVIANAIASIYGLLLLFLPSKSLLWQLVVALDVVFTMLLTSSISAALAIAYVGKKGNPKAGWLPICDQVNKYCNQVKGTLAVGFISVIIYMLLLLYSIHTVLNPLLLEKS</sequence>
<comment type="subunit">
    <text evidence="3 8">Homodimer and heterodimers.</text>
</comment>
<evidence type="ECO:0000259" key="9">
    <source>
        <dbReference type="Pfam" id="PF04535"/>
    </source>
</evidence>
<dbReference type="PANTHER" id="PTHR36488">
    <property type="entry name" value="CASP-LIKE PROTEIN 1U1"/>
    <property type="match status" value="1"/>
</dbReference>